<evidence type="ECO:0000313" key="3">
    <source>
        <dbReference type="EMBL" id="KAG2647423.1"/>
    </source>
</evidence>
<evidence type="ECO:0000256" key="1">
    <source>
        <dbReference type="SAM" id="MobiDB-lite"/>
    </source>
</evidence>
<reference evidence="3" key="1">
    <citation type="submission" date="2020-05" db="EMBL/GenBank/DDBJ databases">
        <title>WGS assembly of Panicum virgatum.</title>
        <authorList>
            <person name="Lovell J.T."/>
            <person name="Jenkins J."/>
            <person name="Shu S."/>
            <person name="Juenger T.E."/>
            <person name="Schmutz J."/>
        </authorList>
    </citation>
    <scope>NUCLEOTIDE SEQUENCE</scope>
    <source>
        <strain evidence="3">AP13</strain>
    </source>
</reference>
<feature type="transmembrane region" description="Helical" evidence="2">
    <location>
        <begin position="362"/>
        <end position="384"/>
    </location>
</feature>
<feature type="region of interest" description="Disordered" evidence="1">
    <location>
        <begin position="118"/>
        <end position="138"/>
    </location>
</feature>
<comment type="caution">
    <text evidence="3">The sequence shown here is derived from an EMBL/GenBank/DDBJ whole genome shotgun (WGS) entry which is preliminary data.</text>
</comment>
<keyword evidence="2" id="KW-1133">Transmembrane helix</keyword>
<accession>A0A8T0WRU5</accession>
<organism evidence="3 4">
    <name type="scientific">Panicum virgatum</name>
    <name type="common">Blackwell switchgrass</name>
    <dbReference type="NCBI Taxonomy" id="38727"/>
    <lineage>
        <taxon>Eukaryota</taxon>
        <taxon>Viridiplantae</taxon>
        <taxon>Streptophyta</taxon>
        <taxon>Embryophyta</taxon>
        <taxon>Tracheophyta</taxon>
        <taxon>Spermatophyta</taxon>
        <taxon>Magnoliopsida</taxon>
        <taxon>Liliopsida</taxon>
        <taxon>Poales</taxon>
        <taxon>Poaceae</taxon>
        <taxon>PACMAD clade</taxon>
        <taxon>Panicoideae</taxon>
        <taxon>Panicodae</taxon>
        <taxon>Paniceae</taxon>
        <taxon>Panicinae</taxon>
        <taxon>Panicum</taxon>
        <taxon>Panicum sect. Hiantes</taxon>
    </lineage>
</organism>
<keyword evidence="4" id="KW-1185">Reference proteome</keyword>
<dbReference type="AlphaFoldDB" id="A0A8T0WRU5"/>
<keyword evidence="2" id="KW-0812">Transmembrane</keyword>
<protein>
    <submittedName>
        <fullName evidence="3">Uncharacterized protein</fullName>
    </submittedName>
</protein>
<keyword evidence="2" id="KW-0472">Membrane</keyword>
<dbReference type="Proteomes" id="UP000823388">
    <property type="component" value="Chromosome 2K"/>
</dbReference>
<evidence type="ECO:0000313" key="4">
    <source>
        <dbReference type="Proteomes" id="UP000823388"/>
    </source>
</evidence>
<evidence type="ECO:0000256" key="2">
    <source>
        <dbReference type="SAM" id="Phobius"/>
    </source>
</evidence>
<dbReference type="EMBL" id="CM029039">
    <property type="protein sequence ID" value="KAG2647423.1"/>
    <property type="molecule type" value="Genomic_DNA"/>
</dbReference>
<name>A0A8T0WRU5_PANVG</name>
<proteinExistence type="predicted"/>
<sequence>MHVTFYFKKQKDACNFAERDKLGPEEKTASCLYAEQGHQLTILSLARLRVCVCFGPTTRCWIGDGFKPQIKGSFRLYLLHGLPWSAPVGHDTQPLLSSSSSIVSSSVYKHTQSPSPLLFPVRAPNPKRPKPSPTIEKPQPAAPVLVLVPAGFMPPRLLAVPAGTRLPPGVVAVAAAGVGSRMRGVAAYAAVPVAAVAGSARGGATRWVVPHAAPASAVAGSARRGARRSVAAHAAPDAGSNHADADKDNHFYEVIETYTLQALEMLAAIQLPAALAGKAETLKSHLEEAVDAAKSRVPDKVSFVMDLLHNIYDVVNLVFECRSSGDFIPLKVCSLTRPEDKAMLKSGESIVFTINMDDEENMIRSVVIAVGIATGYTAGCGWLSKAQMAKYLKRAL</sequence>
<gene>
    <name evidence="3" type="ORF">PVAP13_2KG572336</name>
</gene>